<dbReference type="EMBL" id="JBHFNQ010000064">
    <property type="protein sequence ID" value="MFB2876858.1"/>
    <property type="molecule type" value="Genomic_DNA"/>
</dbReference>
<name>A0ABV4X249_9CYAN</name>
<accession>A0ABV4X249</accession>
<evidence type="ECO:0000313" key="1">
    <source>
        <dbReference type="EMBL" id="MFB2876858.1"/>
    </source>
</evidence>
<protein>
    <submittedName>
        <fullName evidence="1">Uncharacterized protein</fullName>
    </submittedName>
</protein>
<keyword evidence="2" id="KW-1185">Reference proteome</keyword>
<organism evidence="1 2">
    <name type="scientific">Floridaenema aerugineum BLCC-F46</name>
    <dbReference type="NCBI Taxonomy" id="3153654"/>
    <lineage>
        <taxon>Bacteria</taxon>
        <taxon>Bacillati</taxon>
        <taxon>Cyanobacteriota</taxon>
        <taxon>Cyanophyceae</taxon>
        <taxon>Oscillatoriophycideae</taxon>
        <taxon>Aerosakkonematales</taxon>
        <taxon>Aerosakkonemataceae</taxon>
        <taxon>Floridanema</taxon>
        <taxon>Floridanema aerugineum</taxon>
    </lineage>
</organism>
<sequence>MTTVTSNEHYNLTENPIAESDIKDIDWEDSDRFWVDVEVFQVTLKDGTKLTIDTKEVSDAVQKAICDWLFNNFEPVPDTLDPCEWELENELPFEDEYLDIDVLAQADIRAEVAKDLYEQYIDTLTAY</sequence>
<reference evidence="1 2" key="1">
    <citation type="submission" date="2024-09" db="EMBL/GenBank/DDBJ databases">
        <title>Floridaenema gen nov. (Aerosakkonemataceae, Aerosakkonematales ord. nov., Cyanobacteria) from benthic tropical and subtropical fresh waters, with the description of four new species.</title>
        <authorList>
            <person name="Moretto J.A."/>
            <person name="Berthold D.E."/>
            <person name="Lefler F.W."/>
            <person name="Huang I.-S."/>
            <person name="Laughinghouse H. IV."/>
        </authorList>
    </citation>
    <scope>NUCLEOTIDE SEQUENCE [LARGE SCALE GENOMIC DNA]</scope>
    <source>
        <strain evidence="1 2">BLCC-F46</strain>
    </source>
</reference>
<proteinExistence type="predicted"/>
<evidence type="ECO:0000313" key="2">
    <source>
        <dbReference type="Proteomes" id="UP001576774"/>
    </source>
</evidence>
<dbReference type="Proteomes" id="UP001576774">
    <property type="component" value="Unassembled WGS sequence"/>
</dbReference>
<gene>
    <name evidence="1" type="ORF">ACE1CC_08180</name>
</gene>
<dbReference type="RefSeq" id="WP_413269978.1">
    <property type="nucleotide sequence ID" value="NZ_JBHFNQ010000064.1"/>
</dbReference>
<comment type="caution">
    <text evidence="1">The sequence shown here is derived from an EMBL/GenBank/DDBJ whole genome shotgun (WGS) entry which is preliminary data.</text>
</comment>